<dbReference type="PANTHER" id="PTHR33375">
    <property type="entry name" value="CHROMOSOME-PARTITIONING PROTEIN PARB-RELATED"/>
    <property type="match status" value="1"/>
</dbReference>
<dbReference type="GO" id="GO:0005694">
    <property type="term" value="C:chromosome"/>
    <property type="evidence" value="ECO:0007669"/>
    <property type="project" value="TreeGrafter"/>
</dbReference>
<dbReference type="AlphaFoldDB" id="A0AAC9W4C1"/>
<accession>A0AAC9W4C1</accession>
<name>A0AAC9W4C1_EUBLI</name>
<proteinExistence type="inferred from homology"/>
<dbReference type="NCBIfam" id="TIGR00180">
    <property type="entry name" value="parB_part"/>
    <property type="match status" value="1"/>
</dbReference>
<reference evidence="4" key="1">
    <citation type="journal article" date="2017" name="Sci. Rep.">
        <title>Determination of the Genome and Primary Transcriptome of Syngas Fermenting Eubacterium limosum ATCC 8486.</title>
        <authorList>
            <person name="Song Y."/>
            <person name="Shin J."/>
            <person name="Jeong Y."/>
            <person name="Jin S."/>
            <person name="Lee J.K."/>
            <person name="Kim D.R."/>
            <person name="Kim S.C."/>
            <person name="Cho S."/>
            <person name="Cho B.K."/>
        </authorList>
    </citation>
    <scope>NUCLEOTIDE SEQUENCE [LARGE SCALE GENOMIC DNA]</scope>
    <source>
        <strain evidence="4">ATCC 8486</strain>
    </source>
</reference>
<dbReference type="KEGG" id="elim:B2M23_16260"/>
<dbReference type="InterPro" id="IPR050336">
    <property type="entry name" value="Chromosome_partition/occlusion"/>
</dbReference>
<protein>
    <recommendedName>
        <fullName evidence="2">ParB-like N-terminal domain-containing protein</fullName>
    </recommendedName>
</protein>
<dbReference type="SMART" id="SM00470">
    <property type="entry name" value="ParB"/>
    <property type="match status" value="1"/>
</dbReference>
<dbReference type="SUPFAM" id="SSF110849">
    <property type="entry name" value="ParB/Sulfiredoxin"/>
    <property type="match status" value="1"/>
</dbReference>
<dbReference type="Pfam" id="PF02195">
    <property type="entry name" value="ParB_N"/>
    <property type="match status" value="1"/>
</dbReference>
<comment type="similarity">
    <text evidence="1">Belongs to the ParB family.</text>
</comment>
<evidence type="ECO:0000256" key="1">
    <source>
        <dbReference type="ARBA" id="ARBA00006295"/>
    </source>
</evidence>
<dbReference type="Gene3D" id="3.90.1530.30">
    <property type="match status" value="1"/>
</dbReference>
<sequence length="321" mass="37463">MDEKFDFDMSEFLGATKPDNTYIAGYNKDKTTRDEIDISLLVPSPFHPIPLYGEEKEKEMVESIKAFGVLQPILIRESKIQIGKYEILNGRNRVHCSELAGKTTIPYILEEYSDADAQYVTLDAIIQQRGFNDLKFSERAEIVHLLVEEVKKENLSEKIQQSLSSDDEEESGVFHGISERTRRRYLQLYKCCEEIKGEVDDKKMAMKVALNLSVLSLEDQKFVMQMSREYKKPIDEKISKILKDKMEKRELNEEMIREVFEGKKQNNRNASFSVKLPKEIKNEYFSEKKPKEIQEIIEKALKIYFANMNEYDDEMDEITSG</sequence>
<dbReference type="EMBL" id="CP019962">
    <property type="protein sequence ID" value="ARD66987.1"/>
    <property type="molecule type" value="Genomic_DNA"/>
</dbReference>
<dbReference type="GO" id="GO:0007059">
    <property type="term" value="P:chromosome segregation"/>
    <property type="evidence" value="ECO:0007669"/>
    <property type="project" value="TreeGrafter"/>
</dbReference>
<evidence type="ECO:0000313" key="3">
    <source>
        <dbReference type="EMBL" id="ARD66987.1"/>
    </source>
</evidence>
<dbReference type="InterPro" id="IPR036086">
    <property type="entry name" value="ParB/Sulfiredoxin_sf"/>
</dbReference>
<dbReference type="InterPro" id="IPR003115">
    <property type="entry name" value="ParB_N"/>
</dbReference>
<dbReference type="InterPro" id="IPR004437">
    <property type="entry name" value="ParB/RepB/Spo0J"/>
</dbReference>
<evidence type="ECO:0000259" key="2">
    <source>
        <dbReference type="SMART" id="SM00470"/>
    </source>
</evidence>
<dbReference type="RefSeq" id="WP_038353769.1">
    <property type="nucleotide sequence ID" value="NZ_CP019962.1"/>
</dbReference>
<gene>
    <name evidence="3" type="ORF">B2M23_16260</name>
</gene>
<feature type="domain" description="ParB-like N-terminal" evidence="2">
    <location>
        <begin position="34"/>
        <end position="126"/>
    </location>
</feature>
<organism evidence="3 4">
    <name type="scientific">Eubacterium limosum</name>
    <dbReference type="NCBI Taxonomy" id="1736"/>
    <lineage>
        <taxon>Bacteria</taxon>
        <taxon>Bacillati</taxon>
        <taxon>Bacillota</taxon>
        <taxon>Clostridia</taxon>
        <taxon>Eubacteriales</taxon>
        <taxon>Eubacteriaceae</taxon>
        <taxon>Eubacterium</taxon>
    </lineage>
</organism>
<dbReference type="CDD" id="cd16408">
    <property type="entry name" value="ParB_N_like"/>
    <property type="match status" value="1"/>
</dbReference>
<dbReference type="Gene3D" id="1.10.10.2830">
    <property type="match status" value="1"/>
</dbReference>
<dbReference type="PANTHER" id="PTHR33375:SF1">
    <property type="entry name" value="CHROMOSOME-PARTITIONING PROTEIN PARB-RELATED"/>
    <property type="match status" value="1"/>
</dbReference>
<dbReference type="GO" id="GO:0003677">
    <property type="term" value="F:DNA binding"/>
    <property type="evidence" value="ECO:0007669"/>
    <property type="project" value="InterPro"/>
</dbReference>
<dbReference type="SUPFAM" id="SSF109709">
    <property type="entry name" value="KorB DNA-binding domain-like"/>
    <property type="match status" value="1"/>
</dbReference>
<evidence type="ECO:0000313" key="4">
    <source>
        <dbReference type="Proteomes" id="UP000192391"/>
    </source>
</evidence>
<dbReference type="Proteomes" id="UP000192391">
    <property type="component" value="Chromosome"/>
</dbReference>